<evidence type="ECO:0000313" key="3">
    <source>
        <dbReference type="Proteomes" id="UP001174934"/>
    </source>
</evidence>
<evidence type="ECO:0000313" key="2">
    <source>
        <dbReference type="EMBL" id="KAK0609896.1"/>
    </source>
</evidence>
<keyword evidence="3" id="KW-1185">Reference proteome</keyword>
<dbReference type="Gene3D" id="3.40.50.720">
    <property type="entry name" value="NAD(P)-binding Rossmann-like Domain"/>
    <property type="match status" value="1"/>
</dbReference>
<keyword evidence="1" id="KW-0472">Membrane</keyword>
<keyword evidence="1" id="KW-0812">Transmembrane</keyword>
<evidence type="ECO:0000256" key="1">
    <source>
        <dbReference type="SAM" id="Phobius"/>
    </source>
</evidence>
<comment type="caution">
    <text evidence="2">The sequence shown here is derived from an EMBL/GenBank/DDBJ whole genome shotgun (WGS) entry which is preliminary data.</text>
</comment>
<feature type="transmembrane region" description="Helical" evidence="1">
    <location>
        <begin position="12"/>
        <end position="34"/>
    </location>
</feature>
<dbReference type="InterPro" id="IPR036291">
    <property type="entry name" value="NAD(P)-bd_dom_sf"/>
</dbReference>
<gene>
    <name evidence="2" type="ORF">B0T17DRAFT_512220</name>
</gene>
<sequence>MGVVIAVRRTRILVTGAVTVASLLAAGFSVRGVVDHLSNGQTLLDALGWSRAWIGRLEIVVITSLSRQGALDDVIKGSVTVLTSKISMHRSMQYQFLKKDANSTRRLQELTEFVHVPEPIDYVPGFSDPQLVVDDSVNDVLGVLRSAAAEPRVRSFVYLSSAATITSPRNGAYTFTESDWNTASRAVVDAQGMNPQTNGLMTINRPTDYYTMGRKRSELPARHIRPSP</sequence>
<accession>A0AA39WCD4</accession>
<organism evidence="2 3">
    <name type="scientific">Bombardia bombarda</name>
    <dbReference type="NCBI Taxonomy" id="252184"/>
    <lineage>
        <taxon>Eukaryota</taxon>
        <taxon>Fungi</taxon>
        <taxon>Dikarya</taxon>
        <taxon>Ascomycota</taxon>
        <taxon>Pezizomycotina</taxon>
        <taxon>Sordariomycetes</taxon>
        <taxon>Sordariomycetidae</taxon>
        <taxon>Sordariales</taxon>
        <taxon>Lasiosphaeriaceae</taxon>
        <taxon>Bombardia</taxon>
    </lineage>
</organism>
<dbReference type="SUPFAM" id="SSF51735">
    <property type="entry name" value="NAD(P)-binding Rossmann-fold domains"/>
    <property type="match status" value="1"/>
</dbReference>
<reference evidence="2" key="1">
    <citation type="submission" date="2023-06" db="EMBL/GenBank/DDBJ databases">
        <title>Genome-scale phylogeny and comparative genomics of the fungal order Sordariales.</title>
        <authorList>
            <consortium name="Lawrence Berkeley National Laboratory"/>
            <person name="Hensen N."/>
            <person name="Bonometti L."/>
            <person name="Westerberg I."/>
            <person name="Brannstrom I.O."/>
            <person name="Guillou S."/>
            <person name="Cros-Aarteil S."/>
            <person name="Calhoun S."/>
            <person name="Haridas S."/>
            <person name="Kuo A."/>
            <person name="Mondo S."/>
            <person name="Pangilinan J."/>
            <person name="Riley R."/>
            <person name="LaButti K."/>
            <person name="Andreopoulos B."/>
            <person name="Lipzen A."/>
            <person name="Chen C."/>
            <person name="Yanf M."/>
            <person name="Daum C."/>
            <person name="Ng V."/>
            <person name="Clum A."/>
            <person name="Steindorff A."/>
            <person name="Ohm R."/>
            <person name="Martin F."/>
            <person name="Silar P."/>
            <person name="Natvig D."/>
            <person name="Lalanne C."/>
            <person name="Gautier V."/>
            <person name="Ament-velasquez S.L."/>
            <person name="Kruys A."/>
            <person name="Hutchinson M.I."/>
            <person name="Powell A.J."/>
            <person name="Barry K."/>
            <person name="Miller A.N."/>
            <person name="Grigoriev I.V."/>
            <person name="Debuchy R."/>
            <person name="Gladieux P."/>
            <person name="Thoren M.H."/>
            <person name="Johannesson H."/>
        </authorList>
    </citation>
    <scope>NUCLEOTIDE SEQUENCE</scope>
    <source>
        <strain evidence="2">SMH3391-2</strain>
    </source>
</reference>
<dbReference type="Proteomes" id="UP001174934">
    <property type="component" value="Unassembled WGS sequence"/>
</dbReference>
<dbReference type="AlphaFoldDB" id="A0AA39WCD4"/>
<dbReference type="EMBL" id="JAULSR010000011">
    <property type="protein sequence ID" value="KAK0609896.1"/>
    <property type="molecule type" value="Genomic_DNA"/>
</dbReference>
<name>A0AA39WCD4_9PEZI</name>
<proteinExistence type="predicted"/>
<keyword evidence="1" id="KW-1133">Transmembrane helix</keyword>
<protein>
    <submittedName>
        <fullName evidence="2">Uncharacterized protein</fullName>
    </submittedName>
</protein>